<dbReference type="EMBL" id="CP158374">
    <property type="protein sequence ID" value="XBX83242.1"/>
    <property type="molecule type" value="Genomic_DNA"/>
</dbReference>
<evidence type="ECO:0000256" key="4">
    <source>
        <dbReference type="ARBA" id="ARBA00023125"/>
    </source>
</evidence>
<feature type="region of interest" description="Disordered" evidence="6">
    <location>
        <begin position="386"/>
        <end position="485"/>
    </location>
</feature>
<dbReference type="InterPro" id="IPR013324">
    <property type="entry name" value="RNA_pol_sigma_r3/r4-like"/>
</dbReference>
<reference evidence="8" key="1">
    <citation type="submission" date="2024-05" db="EMBL/GenBank/DDBJ databases">
        <authorList>
            <person name="Yu L."/>
        </authorList>
    </citation>
    <scope>NUCLEOTIDE SEQUENCE</scope>
    <source>
        <strain evidence="8">G08B096</strain>
    </source>
</reference>
<dbReference type="GO" id="GO:0016987">
    <property type="term" value="F:sigma factor activity"/>
    <property type="evidence" value="ECO:0007669"/>
    <property type="project" value="UniProtKB-KW"/>
</dbReference>
<evidence type="ECO:0000313" key="8">
    <source>
        <dbReference type="EMBL" id="XBX83242.1"/>
    </source>
</evidence>
<feature type="compositionally biased region" description="Gly residues" evidence="6">
    <location>
        <begin position="451"/>
        <end position="460"/>
    </location>
</feature>
<proteinExistence type="inferred from homology"/>
<dbReference type="GO" id="GO:0005975">
    <property type="term" value="P:carbohydrate metabolic process"/>
    <property type="evidence" value="ECO:0007669"/>
    <property type="project" value="UniProtKB-ARBA"/>
</dbReference>
<organism evidence="8">
    <name type="scientific">Agromyces sp. G08B096</name>
    <dbReference type="NCBI Taxonomy" id="3156399"/>
    <lineage>
        <taxon>Bacteria</taxon>
        <taxon>Bacillati</taxon>
        <taxon>Actinomycetota</taxon>
        <taxon>Actinomycetes</taxon>
        <taxon>Micrococcales</taxon>
        <taxon>Microbacteriaceae</taxon>
        <taxon>Agromyces</taxon>
    </lineage>
</organism>
<evidence type="ECO:0000256" key="5">
    <source>
        <dbReference type="ARBA" id="ARBA00023163"/>
    </source>
</evidence>
<dbReference type="GO" id="GO:0003677">
    <property type="term" value="F:DNA binding"/>
    <property type="evidence" value="ECO:0007669"/>
    <property type="project" value="UniProtKB-KW"/>
</dbReference>
<dbReference type="Gene3D" id="1.10.10.10">
    <property type="entry name" value="Winged helix-like DNA-binding domain superfamily/Winged helix DNA-binding domain"/>
    <property type="match status" value="1"/>
</dbReference>
<sequence length="646" mass="62616">MPNDQAIADSALVERARHGDDDAFAELWRRHSSAGRTVARSFSTLDADDLVAESFTRIFDAIRKGGGPTGAFRPYLFTTIRHTAAGWGRARHETTLETLESFEDPSSSEAASLDALDRSLTAQAFRSLPTRWQEVLWYSEVEQMSPAEIAPLVGMSANSTAALAYRAREGLRQAWITAHLRTADDPECRWTIDRLGAYTRGRLGARDTGKVDAHLDRCAKCTIVAAEARDVGARLALVLLPLAAGVTGASTYTAWLQQGAPGADLAVGAAGGAVALAAGSATTGAGTSGAAAGTATGVASASATSATAATGAAGTAAGAGAGAAGGAAGIAAGAAGAGVAGGTAAAGIGGIAAASGIGSLLVAAAITAGAILPVSGGTAELVAESPTAVAAPPSADTDDANPGAGRSADPGAPRDTGPAPIAGPTDPGRGGDAETPDAAAAGDGPNASTGAAGGTSGASGGSTPPPSPPPPPADTHADPPVISRVDTAGGRVFPIVAGVAEPGAAVTVTAAGRAATVVADGAGAWQAAFDGLPAGAVDVIATQVDPAGNASGPAAAASDPLVTPGLSITSRGGGRVVQGEFAGLADSQVEVLVNGVVIDQVELRGGNGRAGQAGAVVSGRGWLAPGAAVQLRYVVDGRVGVLVPAG</sequence>
<keyword evidence="2" id="KW-0805">Transcription regulation</keyword>
<dbReference type="Gene3D" id="2.60.40.10">
    <property type="entry name" value="Immunoglobulins"/>
    <property type="match status" value="1"/>
</dbReference>
<dbReference type="InterPro" id="IPR013783">
    <property type="entry name" value="Ig-like_fold"/>
</dbReference>
<dbReference type="InterPro" id="IPR027383">
    <property type="entry name" value="Znf_put"/>
</dbReference>
<dbReference type="GO" id="GO:0006352">
    <property type="term" value="P:DNA-templated transcription initiation"/>
    <property type="evidence" value="ECO:0007669"/>
    <property type="project" value="InterPro"/>
</dbReference>
<dbReference type="InterPro" id="IPR013325">
    <property type="entry name" value="RNA_pol_sigma_r2"/>
</dbReference>
<dbReference type="InterPro" id="IPR036388">
    <property type="entry name" value="WH-like_DNA-bd_sf"/>
</dbReference>
<accession>A0AAU7W9V5</accession>
<gene>
    <name evidence="8" type="ORF">ABIQ69_04810</name>
</gene>
<dbReference type="InterPro" id="IPR041916">
    <property type="entry name" value="Anti_sigma_zinc_sf"/>
</dbReference>
<evidence type="ECO:0000259" key="7">
    <source>
        <dbReference type="Pfam" id="PF13490"/>
    </source>
</evidence>
<dbReference type="Gene3D" id="1.10.1740.10">
    <property type="match status" value="1"/>
</dbReference>
<dbReference type="PANTHER" id="PTHR43133">
    <property type="entry name" value="RNA POLYMERASE ECF-TYPE SIGMA FACTO"/>
    <property type="match status" value="1"/>
</dbReference>
<evidence type="ECO:0000256" key="3">
    <source>
        <dbReference type="ARBA" id="ARBA00023082"/>
    </source>
</evidence>
<feature type="compositionally biased region" description="Low complexity" evidence="6">
    <location>
        <begin position="436"/>
        <end position="450"/>
    </location>
</feature>
<dbReference type="Gene3D" id="1.10.10.1320">
    <property type="entry name" value="Anti-sigma factor, zinc-finger domain"/>
    <property type="match status" value="1"/>
</dbReference>
<keyword evidence="5" id="KW-0804">Transcription</keyword>
<comment type="similarity">
    <text evidence="1">Belongs to the sigma-70 factor family. ECF subfamily.</text>
</comment>
<dbReference type="PANTHER" id="PTHR43133:SF8">
    <property type="entry name" value="RNA POLYMERASE SIGMA FACTOR HI_1459-RELATED"/>
    <property type="match status" value="1"/>
</dbReference>
<dbReference type="Pfam" id="PF13490">
    <property type="entry name" value="zf-HC2"/>
    <property type="match status" value="1"/>
</dbReference>
<keyword evidence="4" id="KW-0238">DNA-binding</keyword>
<feature type="compositionally biased region" description="Pro residues" evidence="6">
    <location>
        <begin position="463"/>
        <end position="473"/>
    </location>
</feature>
<dbReference type="AlphaFoldDB" id="A0AAU7W9V5"/>
<dbReference type="InterPro" id="IPR039425">
    <property type="entry name" value="RNA_pol_sigma-70-like"/>
</dbReference>
<dbReference type="InterPro" id="IPR014284">
    <property type="entry name" value="RNA_pol_sigma-70_dom"/>
</dbReference>
<evidence type="ECO:0000256" key="2">
    <source>
        <dbReference type="ARBA" id="ARBA00023015"/>
    </source>
</evidence>
<evidence type="ECO:0000256" key="6">
    <source>
        <dbReference type="SAM" id="MobiDB-lite"/>
    </source>
</evidence>
<dbReference type="SUPFAM" id="SSF88946">
    <property type="entry name" value="Sigma2 domain of RNA polymerase sigma factors"/>
    <property type="match status" value="1"/>
</dbReference>
<feature type="domain" description="Putative zinc-finger" evidence="7">
    <location>
        <begin position="188"/>
        <end position="221"/>
    </location>
</feature>
<name>A0AAU7W9V5_9MICO</name>
<dbReference type="RefSeq" id="WP_350349246.1">
    <property type="nucleotide sequence ID" value="NZ_CP158374.1"/>
</dbReference>
<dbReference type="SUPFAM" id="SSF88659">
    <property type="entry name" value="Sigma3 and sigma4 domains of RNA polymerase sigma factors"/>
    <property type="match status" value="1"/>
</dbReference>
<protein>
    <submittedName>
        <fullName evidence="8">Sigma-70 family RNA polymerase sigma factor</fullName>
    </submittedName>
</protein>
<evidence type="ECO:0000256" key="1">
    <source>
        <dbReference type="ARBA" id="ARBA00010641"/>
    </source>
</evidence>
<keyword evidence="3" id="KW-0731">Sigma factor</keyword>
<dbReference type="NCBIfam" id="TIGR02937">
    <property type="entry name" value="sigma70-ECF"/>
    <property type="match status" value="1"/>
</dbReference>